<dbReference type="AlphaFoldDB" id="A0A6A5TL76"/>
<sequence>MDSPTIELMSALASMFESGKYSDLTIACGNKSYPVHRALLASRSTFFDGACRNSFQESVTGIIDLSEDDAEAVEHMVHYFYHLDYLNKPLSRRPFKWTCRSTSPSSPRSAHHRVPKKFDLSKVEDPLLAMMGSAANTSGPLTPPIEQSDQFDSLDASSKLPDTPMADQCAEDPFDCIPVEPEAEVEKPYLTTHAKVYAIAEKYGIIGLKALAKKKFAHQIEAHLSSDELPEACQEAYESTVDTDRGLRDVIIQTFRSHPELSLRKDVELALRDTPGLAFELFRMASGLPVTSLV</sequence>
<feature type="domain" description="BTB" evidence="2">
    <location>
        <begin position="22"/>
        <end position="81"/>
    </location>
</feature>
<feature type="compositionally biased region" description="Polar residues" evidence="1">
    <location>
        <begin position="134"/>
        <end position="151"/>
    </location>
</feature>
<keyword evidence="4" id="KW-1185">Reference proteome</keyword>
<dbReference type="Gene3D" id="3.30.710.10">
    <property type="entry name" value="Potassium Channel Kv1.1, Chain A"/>
    <property type="match status" value="1"/>
</dbReference>
<protein>
    <recommendedName>
        <fullName evidence="2">BTB domain-containing protein</fullName>
    </recommendedName>
</protein>
<dbReference type="SUPFAM" id="SSF54695">
    <property type="entry name" value="POZ domain"/>
    <property type="match status" value="1"/>
</dbReference>
<dbReference type="OrthoDB" id="6359816at2759"/>
<dbReference type="PANTHER" id="PTHR47843">
    <property type="entry name" value="BTB DOMAIN-CONTAINING PROTEIN-RELATED"/>
    <property type="match status" value="1"/>
</dbReference>
<dbReference type="InterPro" id="IPR000210">
    <property type="entry name" value="BTB/POZ_dom"/>
</dbReference>
<dbReference type="PROSITE" id="PS50097">
    <property type="entry name" value="BTB"/>
    <property type="match status" value="1"/>
</dbReference>
<evidence type="ECO:0000313" key="4">
    <source>
        <dbReference type="Proteomes" id="UP000800035"/>
    </source>
</evidence>
<dbReference type="EMBL" id="ML977004">
    <property type="protein sequence ID" value="KAF1953475.1"/>
    <property type="molecule type" value="Genomic_DNA"/>
</dbReference>
<name>A0A6A5TL76_9PLEO</name>
<gene>
    <name evidence="3" type="ORF">CC80DRAFT_551518</name>
</gene>
<reference evidence="3" key="1">
    <citation type="journal article" date="2020" name="Stud. Mycol.">
        <title>101 Dothideomycetes genomes: a test case for predicting lifestyles and emergence of pathogens.</title>
        <authorList>
            <person name="Haridas S."/>
            <person name="Albert R."/>
            <person name="Binder M."/>
            <person name="Bloem J."/>
            <person name="Labutti K."/>
            <person name="Salamov A."/>
            <person name="Andreopoulos B."/>
            <person name="Baker S."/>
            <person name="Barry K."/>
            <person name="Bills G."/>
            <person name="Bluhm B."/>
            <person name="Cannon C."/>
            <person name="Castanera R."/>
            <person name="Culley D."/>
            <person name="Daum C."/>
            <person name="Ezra D."/>
            <person name="Gonzalez J."/>
            <person name="Henrissat B."/>
            <person name="Kuo A."/>
            <person name="Liang C."/>
            <person name="Lipzen A."/>
            <person name="Lutzoni F."/>
            <person name="Magnuson J."/>
            <person name="Mondo S."/>
            <person name="Nolan M."/>
            <person name="Ohm R."/>
            <person name="Pangilinan J."/>
            <person name="Park H.-J."/>
            <person name="Ramirez L."/>
            <person name="Alfaro M."/>
            <person name="Sun H."/>
            <person name="Tritt A."/>
            <person name="Yoshinaga Y."/>
            <person name="Zwiers L.-H."/>
            <person name="Turgeon B."/>
            <person name="Goodwin S."/>
            <person name="Spatafora J."/>
            <person name="Crous P."/>
            <person name="Grigoriev I."/>
        </authorList>
    </citation>
    <scope>NUCLEOTIDE SEQUENCE</scope>
    <source>
        <strain evidence="3">CBS 675.92</strain>
    </source>
</reference>
<proteinExistence type="predicted"/>
<dbReference type="PANTHER" id="PTHR47843:SF5">
    <property type="entry name" value="BTB_POZ DOMAIN PROTEIN"/>
    <property type="match status" value="1"/>
</dbReference>
<evidence type="ECO:0000313" key="3">
    <source>
        <dbReference type="EMBL" id="KAF1953475.1"/>
    </source>
</evidence>
<feature type="region of interest" description="Disordered" evidence="1">
    <location>
        <begin position="133"/>
        <end position="165"/>
    </location>
</feature>
<accession>A0A6A5TL76</accession>
<evidence type="ECO:0000259" key="2">
    <source>
        <dbReference type="PROSITE" id="PS50097"/>
    </source>
</evidence>
<dbReference type="Proteomes" id="UP000800035">
    <property type="component" value="Unassembled WGS sequence"/>
</dbReference>
<dbReference type="InterPro" id="IPR011333">
    <property type="entry name" value="SKP1/BTB/POZ_sf"/>
</dbReference>
<evidence type="ECO:0000256" key="1">
    <source>
        <dbReference type="SAM" id="MobiDB-lite"/>
    </source>
</evidence>
<dbReference type="SMART" id="SM00225">
    <property type="entry name" value="BTB"/>
    <property type="match status" value="1"/>
</dbReference>
<organism evidence="3 4">
    <name type="scientific">Byssothecium circinans</name>
    <dbReference type="NCBI Taxonomy" id="147558"/>
    <lineage>
        <taxon>Eukaryota</taxon>
        <taxon>Fungi</taxon>
        <taxon>Dikarya</taxon>
        <taxon>Ascomycota</taxon>
        <taxon>Pezizomycotina</taxon>
        <taxon>Dothideomycetes</taxon>
        <taxon>Pleosporomycetidae</taxon>
        <taxon>Pleosporales</taxon>
        <taxon>Massarineae</taxon>
        <taxon>Massarinaceae</taxon>
        <taxon>Byssothecium</taxon>
    </lineage>
</organism>
<dbReference type="Pfam" id="PF00651">
    <property type="entry name" value="BTB"/>
    <property type="match status" value="1"/>
</dbReference>
<dbReference type="CDD" id="cd18186">
    <property type="entry name" value="BTB_POZ_ZBTB_KLHL-like"/>
    <property type="match status" value="1"/>
</dbReference>